<feature type="compositionally biased region" description="Basic and acidic residues" evidence="10">
    <location>
        <begin position="144"/>
        <end position="156"/>
    </location>
</feature>
<evidence type="ECO:0000256" key="7">
    <source>
        <dbReference type="ARBA" id="ARBA00023010"/>
    </source>
</evidence>
<dbReference type="PANTHER" id="PTHR33162">
    <property type="entry name" value="SEC-INDEPENDENT PROTEIN TRANSLOCASE PROTEIN TATA, CHLOROPLASTIC"/>
    <property type="match status" value="1"/>
</dbReference>
<dbReference type="InterPro" id="IPR003369">
    <property type="entry name" value="TatA/B/E"/>
</dbReference>
<sequence length="156" mass="17179">MFGMSFSEVLIIAVIAVLVLGPEKLPDTMIQIAKFFKMLKKGVNDAKSTFDQEMKIAELKEDAKKYRENLEKTTENVRKKLTFEELDALKSGVNDITGGLNDAVSGVKKAVDSVKNPTEAIKDAVLGSGESPKQDTQSQNSIKTENKNIENQNKEA</sequence>
<reference evidence="11 14" key="2">
    <citation type="submission" date="2020-10" db="EMBL/GenBank/DDBJ databases">
        <title>Campylobacter californiensis sp. nov. isolated from cattle and feral swine in California.</title>
        <authorList>
            <person name="Miller W.G."/>
        </authorList>
    </citation>
    <scope>NUCLEOTIDE SEQUENCE [LARGE SCALE GENOMIC DNA]</scope>
    <source>
        <strain evidence="11 14">RM12919</strain>
    </source>
</reference>
<accession>A0AAW3ZW58</accession>
<proteinExistence type="inferred from homology"/>
<evidence type="ECO:0000256" key="8">
    <source>
        <dbReference type="ARBA" id="ARBA00023136"/>
    </source>
</evidence>
<dbReference type="EMBL" id="LIWG01000007">
    <property type="protein sequence ID" value="MBE3608316.1"/>
    <property type="molecule type" value="Genomic_DNA"/>
</dbReference>
<evidence type="ECO:0000313" key="14">
    <source>
        <dbReference type="Proteomes" id="UP001318760"/>
    </source>
</evidence>
<reference evidence="12 13" key="1">
    <citation type="submission" date="2015-08" db="EMBL/GenBank/DDBJ databases">
        <title>Comparative genomics of the Campylobacter concisus group.</title>
        <authorList>
            <person name="Yee E."/>
            <person name="Chapman M.H."/>
            <person name="Huynh S."/>
            <person name="Bono J.L."/>
            <person name="On S.L."/>
            <person name="St Leger J."/>
            <person name="Foster G."/>
            <person name="Parker C.T."/>
            <person name="Miller W.G."/>
        </authorList>
    </citation>
    <scope>NUCLEOTIDE SEQUENCE [LARGE SCALE GENOMIC DNA]</scope>
    <source>
        <strain evidence="12 13">RM9337</strain>
    </source>
</reference>
<evidence type="ECO:0000256" key="10">
    <source>
        <dbReference type="SAM" id="MobiDB-lite"/>
    </source>
</evidence>
<comment type="subcellular location">
    <subcellularLocation>
        <location evidence="9">Cell membrane</location>
        <topology evidence="9">Single-pass membrane protein</topology>
    </subcellularLocation>
    <subcellularLocation>
        <location evidence="1">Membrane</location>
        <topology evidence="1">Single-pass membrane protein</topology>
    </subcellularLocation>
</comment>
<keyword evidence="8 9" id="KW-0472">Membrane</keyword>
<keyword evidence="5 9" id="KW-0653">Protein transport</keyword>
<keyword evidence="6 9" id="KW-1133">Transmembrane helix</keyword>
<evidence type="ECO:0000313" key="13">
    <source>
        <dbReference type="Proteomes" id="UP000650616"/>
    </source>
</evidence>
<dbReference type="PRINTS" id="PR01506">
    <property type="entry name" value="TATBPROTEIN"/>
</dbReference>
<evidence type="ECO:0000256" key="1">
    <source>
        <dbReference type="ARBA" id="ARBA00004167"/>
    </source>
</evidence>
<feature type="compositionally biased region" description="Polar residues" evidence="10">
    <location>
        <begin position="134"/>
        <end position="143"/>
    </location>
</feature>
<evidence type="ECO:0000313" key="11">
    <source>
        <dbReference type="EMBL" id="MBE2986496.1"/>
    </source>
</evidence>
<dbReference type="GO" id="GO:0033281">
    <property type="term" value="C:TAT protein transport complex"/>
    <property type="evidence" value="ECO:0007669"/>
    <property type="project" value="UniProtKB-UniRule"/>
</dbReference>
<organism evidence="12 13">
    <name type="scientific">Campylobacter californiensis</name>
    <dbReference type="NCBI Taxonomy" id="1032243"/>
    <lineage>
        <taxon>Bacteria</taxon>
        <taxon>Pseudomonadati</taxon>
        <taxon>Campylobacterota</taxon>
        <taxon>Epsilonproteobacteria</taxon>
        <taxon>Campylobacterales</taxon>
        <taxon>Campylobacteraceae</taxon>
        <taxon>Campylobacter</taxon>
    </lineage>
</organism>
<dbReference type="AlphaFoldDB" id="A0AAW3ZW58"/>
<dbReference type="PANTHER" id="PTHR33162:SF1">
    <property type="entry name" value="SEC-INDEPENDENT PROTEIN TRANSLOCASE PROTEIN TATA, CHLOROPLASTIC"/>
    <property type="match status" value="1"/>
</dbReference>
<comment type="caution">
    <text evidence="12">The sequence shown here is derived from an EMBL/GenBank/DDBJ whole genome shotgun (WGS) entry which is preliminary data.</text>
</comment>
<feature type="region of interest" description="Disordered" evidence="10">
    <location>
        <begin position="121"/>
        <end position="156"/>
    </location>
</feature>
<evidence type="ECO:0000256" key="6">
    <source>
        <dbReference type="ARBA" id="ARBA00022989"/>
    </source>
</evidence>
<keyword evidence="3 9" id="KW-1003">Cell membrane</keyword>
<evidence type="ECO:0000256" key="9">
    <source>
        <dbReference type="HAMAP-Rule" id="MF_00237"/>
    </source>
</evidence>
<protein>
    <recommendedName>
        <fullName evidence="9">Sec-independent protein translocase protein TatB homolog</fullName>
    </recommendedName>
</protein>
<gene>
    <name evidence="12" type="primary">tatB</name>
    <name evidence="11" type="ORF">CCAL12919_05040</name>
    <name evidence="12" type="ORF">CCAL9337_06220</name>
</gene>
<keyword evidence="7 9" id="KW-0811">Translocation</keyword>
<dbReference type="GO" id="GO:0043953">
    <property type="term" value="P:protein transport by the Tat complex"/>
    <property type="evidence" value="ECO:0007669"/>
    <property type="project" value="UniProtKB-UniRule"/>
</dbReference>
<keyword evidence="13" id="KW-1185">Reference proteome</keyword>
<dbReference type="InterPro" id="IPR018448">
    <property type="entry name" value="TatB"/>
</dbReference>
<evidence type="ECO:0000256" key="4">
    <source>
        <dbReference type="ARBA" id="ARBA00022692"/>
    </source>
</evidence>
<dbReference type="HAMAP" id="MF_00237">
    <property type="entry name" value="TatB"/>
    <property type="match status" value="1"/>
</dbReference>
<keyword evidence="2 9" id="KW-0813">Transport</keyword>
<name>A0AAW3ZW58_9BACT</name>
<evidence type="ECO:0000256" key="3">
    <source>
        <dbReference type="ARBA" id="ARBA00022475"/>
    </source>
</evidence>
<dbReference type="NCBIfam" id="TIGR01410">
    <property type="entry name" value="tatB"/>
    <property type="match status" value="1"/>
</dbReference>
<dbReference type="Proteomes" id="UP001318760">
    <property type="component" value="Unassembled WGS sequence"/>
</dbReference>
<dbReference type="EMBL" id="JADBHS010000008">
    <property type="protein sequence ID" value="MBE2986496.1"/>
    <property type="molecule type" value="Genomic_DNA"/>
</dbReference>
<evidence type="ECO:0000256" key="2">
    <source>
        <dbReference type="ARBA" id="ARBA00022448"/>
    </source>
</evidence>
<dbReference type="Pfam" id="PF02416">
    <property type="entry name" value="TatA_B_E"/>
    <property type="match status" value="1"/>
</dbReference>
<dbReference type="Gene3D" id="1.20.5.3310">
    <property type="match status" value="1"/>
</dbReference>
<dbReference type="Proteomes" id="UP000650616">
    <property type="component" value="Unassembled WGS sequence"/>
</dbReference>
<dbReference type="GO" id="GO:0008320">
    <property type="term" value="F:protein transmembrane transporter activity"/>
    <property type="evidence" value="ECO:0007669"/>
    <property type="project" value="UniProtKB-UniRule"/>
</dbReference>
<evidence type="ECO:0000313" key="12">
    <source>
        <dbReference type="EMBL" id="MBE3608316.1"/>
    </source>
</evidence>
<evidence type="ECO:0000256" key="5">
    <source>
        <dbReference type="ARBA" id="ARBA00022927"/>
    </source>
</evidence>
<dbReference type="RefSeq" id="WP_169936425.1">
    <property type="nucleotide sequence ID" value="NZ_CP012545.1"/>
</dbReference>
<comment type="similarity">
    <text evidence="9">Belongs to the TatB family.</text>
</comment>
<keyword evidence="4 9" id="KW-0812">Transmembrane</keyword>